<protein>
    <recommendedName>
        <fullName evidence="3">DUF2188 domain-containing protein</fullName>
    </recommendedName>
</protein>
<keyword evidence="2" id="KW-1185">Reference proteome</keyword>
<dbReference type="OrthoDB" id="7596641at2"/>
<dbReference type="EMBL" id="LAJE02000388">
    <property type="protein sequence ID" value="OEO28190.1"/>
    <property type="molecule type" value="Genomic_DNA"/>
</dbReference>
<dbReference type="Proteomes" id="UP000095463">
    <property type="component" value="Unassembled WGS sequence"/>
</dbReference>
<evidence type="ECO:0000313" key="2">
    <source>
        <dbReference type="Proteomes" id="UP000095463"/>
    </source>
</evidence>
<name>A0A1E5XHV8_9HYPH</name>
<gene>
    <name evidence="1" type="ORF">VW23_005900</name>
</gene>
<evidence type="ECO:0000313" key="1">
    <source>
        <dbReference type="EMBL" id="OEO28190.1"/>
    </source>
</evidence>
<proteinExistence type="predicted"/>
<dbReference type="AlphaFoldDB" id="A0A1E5XHV8"/>
<accession>A0A1E5XHV8</accession>
<comment type="caution">
    <text evidence="1">The sequence shown here is derived from an EMBL/GenBank/DDBJ whole genome shotgun (WGS) entry which is preliminary data.</text>
</comment>
<dbReference type="RefSeq" id="WP_069912476.1">
    <property type="nucleotide sequence ID" value="NZ_LAJE02000388.1"/>
</dbReference>
<dbReference type="InterPro" id="IPR018691">
    <property type="entry name" value="DUF2188"/>
</dbReference>
<dbReference type="Pfam" id="PF09954">
    <property type="entry name" value="DUF2188"/>
    <property type="match status" value="1"/>
</dbReference>
<organism evidence="1 2">
    <name type="scientific">Devosia insulae DS-56</name>
    <dbReference type="NCBI Taxonomy" id="1116389"/>
    <lineage>
        <taxon>Bacteria</taxon>
        <taxon>Pseudomonadati</taxon>
        <taxon>Pseudomonadota</taxon>
        <taxon>Alphaproteobacteria</taxon>
        <taxon>Hyphomicrobiales</taxon>
        <taxon>Devosiaceae</taxon>
        <taxon>Devosia</taxon>
    </lineage>
</organism>
<reference evidence="1 2" key="1">
    <citation type="journal article" date="2015" name="Genome Announc.">
        <title>Genome Assemblies of Three Soil-Associated Devosia species: D. insulae, D. limi, and D. soli.</title>
        <authorList>
            <person name="Hassan Y.I."/>
            <person name="Lepp D."/>
            <person name="Zhou T."/>
        </authorList>
    </citation>
    <scope>NUCLEOTIDE SEQUENCE [LARGE SCALE GENOMIC DNA]</scope>
    <source>
        <strain evidence="1 2">DS-56</strain>
    </source>
</reference>
<sequence>MTTVKYEVVQHDGGWAYKVGDVLSETFRSHAAAHEAAEAAARRQRVAGATDGIEYEDARGVWHQEVAEGTDRPDTEVKDD</sequence>
<evidence type="ECO:0008006" key="3">
    <source>
        <dbReference type="Google" id="ProtNLM"/>
    </source>
</evidence>